<dbReference type="InterPro" id="IPR013783">
    <property type="entry name" value="Ig-like_fold"/>
</dbReference>
<dbReference type="OrthoDB" id="773260at2"/>
<proteinExistence type="predicted"/>
<evidence type="ECO:0000313" key="5">
    <source>
        <dbReference type="Proteomes" id="UP000295499"/>
    </source>
</evidence>
<keyword evidence="5" id="KW-1185">Reference proteome</keyword>
<keyword evidence="1" id="KW-0880">Kelch repeat</keyword>
<keyword evidence="2" id="KW-0677">Repeat</keyword>
<dbReference type="InterPro" id="IPR002909">
    <property type="entry name" value="IPT_dom"/>
</dbReference>
<evidence type="ECO:0000256" key="2">
    <source>
        <dbReference type="ARBA" id="ARBA00022737"/>
    </source>
</evidence>
<dbReference type="Pfam" id="PF01344">
    <property type="entry name" value="Kelch_1"/>
    <property type="match status" value="1"/>
</dbReference>
<dbReference type="InterPro" id="IPR006652">
    <property type="entry name" value="Kelch_1"/>
</dbReference>
<comment type="caution">
    <text evidence="4">The sequence shown here is derived from an EMBL/GenBank/DDBJ whole genome shotgun (WGS) entry which is preliminary data.</text>
</comment>
<evidence type="ECO:0000313" key="4">
    <source>
        <dbReference type="EMBL" id="TDO21325.1"/>
    </source>
</evidence>
<evidence type="ECO:0000259" key="3">
    <source>
        <dbReference type="Pfam" id="PF01833"/>
    </source>
</evidence>
<dbReference type="EMBL" id="SNWM01000003">
    <property type="protein sequence ID" value="TDO21325.1"/>
    <property type="molecule type" value="Genomic_DNA"/>
</dbReference>
<dbReference type="Proteomes" id="UP000295499">
    <property type="component" value="Unassembled WGS sequence"/>
</dbReference>
<accession>A0A4R6IHU9</accession>
<dbReference type="SUPFAM" id="SSF50965">
    <property type="entry name" value="Galactose oxidase, central domain"/>
    <property type="match status" value="1"/>
</dbReference>
<organism evidence="4 5">
    <name type="scientific">Pedobacter duraquae</name>
    <dbReference type="NCBI Taxonomy" id="425511"/>
    <lineage>
        <taxon>Bacteria</taxon>
        <taxon>Pseudomonadati</taxon>
        <taxon>Bacteroidota</taxon>
        <taxon>Sphingobacteriia</taxon>
        <taxon>Sphingobacteriales</taxon>
        <taxon>Sphingobacteriaceae</taxon>
        <taxon>Pedobacter</taxon>
    </lineage>
</organism>
<feature type="domain" description="IPT/TIG" evidence="3">
    <location>
        <begin position="229"/>
        <end position="298"/>
    </location>
</feature>
<dbReference type="SUPFAM" id="SSF81296">
    <property type="entry name" value="E set domains"/>
    <property type="match status" value="3"/>
</dbReference>
<gene>
    <name evidence="4" type="ORF">CLV32_2429</name>
</gene>
<evidence type="ECO:0000256" key="1">
    <source>
        <dbReference type="ARBA" id="ARBA00022441"/>
    </source>
</evidence>
<protein>
    <submittedName>
        <fullName evidence="4">N-acetylneuraminic acid mutarotase</fullName>
    </submittedName>
</protein>
<dbReference type="PANTHER" id="PTHR24412:SF489">
    <property type="entry name" value="RING FINGER DOMAIN AND KELCH REPEAT-CONTAINING PROTEIN DDB_G0271372"/>
    <property type="match status" value="1"/>
</dbReference>
<dbReference type="PANTHER" id="PTHR24412">
    <property type="entry name" value="KELCH PROTEIN"/>
    <property type="match status" value="1"/>
</dbReference>
<dbReference type="RefSeq" id="WP_133555742.1">
    <property type="nucleotide sequence ID" value="NZ_SNWM01000003.1"/>
</dbReference>
<dbReference type="AlphaFoldDB" id="A0A4R6IHU9"/>
<reference evidence="4 5" key="1">
    <citation type="submission" date="2019-03" db="EMBL/GenBank/DDBJ databases">
        <title>Genomic Encyclopedia of Archaeal and Bacterial Type Strains, Phase II (KMG-II): from individual species to whole genera.</title>
        <authorList>
            <person name="Goeker M."/>
        </authorList>
    </citation>
    <scope>NUCLEOTIDE SEQUENCE [LARGE SCALE GENOMIC DNA]</scope>
    <source>
        <strain evidence="4 5">DSM 19034</strain>
    </source>
</reference>
<dbReference type="Gene3D" id="2.60.40.10">
    <property type="entry name" value="Immunoglobulins"/>
    <property type="match status" value="3"/>
</dbReference>
<dbReference type="InterPro" id="IPR011043">
    <property type="entry name" value="Gal_Oxase/kelch_b-propeller"/>
</dbReference>
<dbReference type="Gene3D" id="2.120.10.80">
    <property type="entry name" value="Kelch-type beta propeller"/>
    <property type="match status" value="2"/>
</dbReference>
<feature type="domain" description="IPT/TIG" evidence="3">
    <location>
        <begin position="149"/>
        <end position="202"/>
    </location>
</feature>
<sequence length="687" mass="75537">MKITLQLLTFVTISSLTIIFNSCKKSDTPAPVPVPPTDVVKKLTLVSATVYQDGGVSLIGKVNQIPDAVLDYGFLIAKDSLFKNGVQVFSIKTPIKLGEYKADVHYGMSKDSLYYVTAYAITSIGNSAYSYSFFNIKSFVSTGAKIVKIDSIYPSKALIGDTISIKGKYFTGHSFSIGFGDRSAGLVSINDSVLKCVVPTDLKVFNPAVLLKEGTKTDTVSKKFSLYAPTIESFTSTATFRDTVTINGNYFNRYVNGNQVSFGTVAGTVISSTKNQIKVVVPDNIQFSKTIISVKAQLQTMAATSQFIIRKPELTIVPGSGKVDEAILIQGKYFHPTVFNNTVTFENTPATFTSGTTTKLALRIPNGAYPNRKAKVVLKVLDYEIAYTSDMAINDKWIVVNDQIPFSSYVNSGTFTINNISYIITGSKDYFDRKKYVWKFNASDYSWAKSEIPFSFDVGRVVAVGTKAYFYTGTDLNNFWEYNTVNNQWVQKSSYMAGVRFAGTLSAVGNNIYLGVGRKVLAFDQQPDNTVYKYDIANDTWQKETDYPTDFGNNERIHASTFVINNEIYFACGSTNTGMLQFKKYTPATKTWVTLANFPDARSYTTAFVFQGAGYIAGGADVGGGPSKDCYRYNVASNTWTRLPDDIGAGNGFEKAFAFVNNGKVFFGGGNSSSDRYQLFMADNTSL</sequence>
<name>A0A4R6IHU9_9SPHI</name>
<dbReference type="Pfam" id="PF01833">
    <property type="entry name" value="TIG"/>
    <property type="match status" value="2"/>
</dbReference>
<dbReference type="InterPro" id="IPR014756">
    <property type="entry name" value="Ig_E-set"/>
</dbReference>
<dbReference type="InterPro" id="IPR015915">
    <property type="entry name" value="Kelch-typ_b-propeller"/>
</dbReference>